<name>A0A382JR02_9ZZZZ</name>
<evidence type="ECO:0000313" key="2">
    <source>
        <dbReference type="EMBL" id="SVC14258.1"/>
    </source>
</evidence>
<organism evidence="2">
    <name type="scientific">marine metagenome</name>
    <dbReference type="NCBI Taxonomy" id="408172"/>
    <lineage>
        <taxon>unclassified sequences</taxon>
        <taxon>metagenomes</taxon>
        <taxon>ecological metagenomes</taxon>
    </lineage>
</organism>
<evidence type="ECO:0000256" key="1">
    <source>
        <dbReference type="SAM" id="MobiDB-lite"/>
    </source>
</evidence>
<dbReference type="EMBL" id="UINC01075758">
    <property type="protein sequence ID" value="SVC14258.1"/>
    <property type="molecule type" value="Genomic_DNA"/>
</dbReference>
<reference evidence="2" key="1">
    <citation type="submission" date="2018-05" db="EMBL/GenBank/DDBJ databases">
        <authorList>
            <person name="Lanie J.A."/>
            <person name="Ng W.-L."/>
            <person name="Kazmierczak K.M."/>
            <person name="Andrzejewski T.M."/>
            <person name="Davidsen T.M."/>
            <person name="Wayne K.J."/>
            <person name="Tettelin H."/>
            <person name="Glass J.I."/>
            <person name="Rusch D."/>
            <person name="Podicherti R."/>
            <person name="Tsui H.-C.T."/>
            <person name="Winkler M.E."/>
        </authorList>
    </citation>
    <scope>NUCLEOTIDE SEQUENCE</scope>
</reference>
<proteinExistence type="predicted"/>
<gene>
    <name evidence="2" type="ORF">METZ01_LOCUS267112</name>
</gene>
<accession>A0A382JR02</accession>
<dbReference type="AlphaFoldDB" id="A0A382JR02"/>
<protein>
    <submittedName>
        <fullName evidence="2">Uncharacterized protein</fullName>
    </submittedName>
</protein>
<sequence length="133" mass="14537">MHCEDSSFGPTIPGRPEIPHITGSDRLAGGPTRRSRQVIQQSAGTPLAAVAAGERLRCRTRWFLVKPIELLVNIYEVSHHQPDSNSSGHQYRWYSQCTKADSAWGGMTGKASRSYGVSATPSHHIGVPNFCAH</sequence>
<feature type="region of interest" description="Disordered" evidence="1">
    <location>
        <begin position="1"/>
        <end position="43"/>
    </location>
</feature>